<dbReference type="OrthoDB" id="4772757at2759"/>
<feature type="region of interest" description="Disordered" evidence="5">
    <location>
        <begin position="12"/>
        <end position="38"/>
    </location>
</feature>
<feature type="repeat" description="ANK" evidence="4">
    <location>
        <begin position="1424"/>
        <end position="1456"/>
    </location>
</feature>
<dbReference type="Pfam" id="PF12796">
    <property type="entry name" value="Ank_2"/>
    <property type="match status" value="3"/>
</dbReference>
<organism evidence="7 8">
    <name type="scientific">Trichoderma arundinaceum</name>
    <dbReference type="NCBI Taxonomy" id="490622"/>
    <lineage>
        <taxon>Eukaryota</taxon>
        <taxon>Fungi</taxon>
        <taxon>Dikarya</taxon>
        <taxon>Ascomycota</taxon>
        <taxon>Pezizomycotina</taxon>
        <taxon>Sordariomycetes</taxon>
        <taxon>Hypocreomycetidae</taxon>
        <taxon>Hypocreales</taxon>
        <taxon>Hypocreaceae</taxon>
        <taxon>Trichoderma</taxon>
    </lineage>
</organism>
<dbReference type="PANTHER" id="PTHR24161:SF85">
    <property type="entry name" value="PALMITOYLTRANSFERASE HIP14"/>
    <property type="match status" value="1"/>
</dbReference>
<evidence type="ECO:0000259" key="6">
    <source>
        <dbReference type="PROSITE" id="PS50837"/>
    </source>
</evidence>
<protein>
    <recommendedName>
        <fullName evidence="1">protein S-acyltransferase</fullName>
        <ecNumber evidence="1">2.3.1.225</ecNumber>
    </recommendedName>
</protein>
<keyword evidence="3 4" id="KW-0040">ANK repeat</keyword>
<dbReference type="EC" id="2.3.1.225" evidence="1"/>
<dbReference type="PROSITE" id="PS50088">
    <property type="entry name" value="ANK_REPEAT"/>
    <property type="match status" value="7"/>
</dbReference>
<dbReference type="Pfam" id="PF17100">
    <property type="entry name" value="NACHT_N"/>
    <property type="match status" value="1"/>
</dbReference>
<feature type="repeat" description="ANK" evidence="4">
    <location>
        <begin position="1160"/>
        <end position="1199"/>
    </location>
</feature>
<evidence type="ECO:0000256" key="2">
    <source>
        <dbReference type="ARBA" id="ARBA00022737"/>
    </source>
</evidence>
<feature type="repeat" description="ANK" evidence="4">
    <location>
        <begin position="852"/>
        <end position="884"/>
    </location>
</feature>
<accession>A0A395NQ04</accession>
<feature type="compositionally biased region" description="Polar residues" evidence="5">
    <location>
        <begin position="24"/>
        <end position="38"/>
    </location>
</feature>
<dbReference type="Gene3D" id="3.40.50.300">
    <property type="entry name" value="P-loop containing nucleotide triphosphate hydrolases"/>
    <property type="match status" value="1"/>
</dbReference>
<dbReference type="Pfam" id="PF24883">
    <property type="entry name" value="NPHP3_N"/>
    <property type="match status" value="1"/>
</dbReference>
<dbReference type="EMBL" id="PXOA01000233">
    <property type="protein sequence ID" value="RFU78126.1"/>
    <property type="molecule type" value="Genomic_DNA"/>
</dbReference>
<dbReference type="InterPro" id="IPR036770">
    <property type="entry name" value="Ankyrin_rpt-contain_sf"/>
</dbReference>
<dbReference type="SUPFAM" id="SSF48403">
    <property type="entry name" value="Ankyrin repeat"/>
    <property type="match status" value="2"/>
</dbReference>
<dbReference type="PANTHER" id="PTHR24161">
    <property type="entry name" value="ANK_REP_REGION DOMAIN-CONTAINING PROTEIN-RELATED"/>
    <property type="match status" value="1"/>
</dbReference>
<evidence type="ECO:0000256" key="1">
    <source>
        <dbReference type="ARBA" id="ARBA00012210"/>
    </source>
</evidence>
<sequence length="1659" mass="181058">MKAIEKLKKKLEPVRTREGKSLPIQENQAGSESSTSLNSDGSWVILLWNVAYEQLRQDYAELVAEYEDRLDKILDSGLELAPDSNIRKRMEAILEKQMHQVDRDTWKLKFLSSESQVNDQVKPILGIVSQVHDYVANTASPSPYASLAWAGISLLLPLFMNPSQQGTSLANDLEYISSLIVKSRMREELYTRRRESNTIVDDYTTALPSHGVYRSSLAALYQCILAFQAQSYGYYSRNAAFQLGLDTVQCDGWGQLMDEIRQQESVLNYVEKTWRDKLFYEECLAAEKHHQEVMERWFSVRTDVSGLRRAVEEAQADKERNGLLERLCDIDPSSSYNAACERHEKGTNKWLVEDDQEFKAWEKTSGSLLWLHGKAGSGKSILSSSVVKHLEHQHADDPSIALAYFFFDFADREKQNVNGMLSSLIKQISARRPCIPKPVKELGRYPDGATRPGIEALEAALIATFHGFSAVYIVIDGLDECPASAERGKLLQSLRKIFTTPADSENLHLFCTSRKEADINAAMTPLLCHSRIELDILAYRDVLDDDIGRYIDSTLGGDAYTSWPEDIKAEARELLIKRADGMFQYVNCQFDTLQGLSSIESIRKAVEELPGNLDATYDRMLLNIDRNVQPRVISLLKWLAVSFDVLSTDLLLEVFSLHPERSPPFDEAERLLLAGGMLKHLSGLVVVDGHYVRLAHISIKEYLTSDRIRHGDASAFSFTEADAHLHIASSCLVYHLQCNDPGVVNPQGNIREGGEEKVSKLKAYAALNWPLHLELVPRSSWPLKTVQAANLALTVRSQSLSSMMSSLPVRQYYFGDAWPKPLSYTAYVGASQLTEMLVSEGVGANEYITQEDLDAALLNASSAGNIETIRFLLSKGAGVDTVNVFTHNPLAMATAAGHIEAVRFLLEDEAVPSALYDDVARTSALNAAARSSNFTIMELLVHKGTKLDVYALKAVAGSSGDESMALKCLQLLLDNSDGISKEAALCKASLKGNWKAFALLLSRGADINALGDRRGNPLQIACAADDIDESRIEYLLGLGADPSAKGDGNGTALQAVCHSYRGRNEQASIRVAKLLIARGADINAQGGVHGSALKNACASRGEGDVCWYNMVELLLQNGADVNAQGGPFNNALQVACHMGNSDLVPLLLDWGADVDARGGTFETALHAACLTRPKEGNQGDVDMVRLLLDRGIDVNAIGQDIFRTALQAACTAGNMRLVRLLLDRGAKVDVETGGVGNALRYACLWGHTEVARLLLDHGADVDAQIGKFRGRHRTALQTACSSRRSSDELVHLLLDRGADIHAGHDDAGPVLLAAATSDGIQDNAVLQRLLELGADINEFSKRSGTALHAVLQTRFEKKDVKSSRIRFLVEHGADVNLVVGDLGSPLHCICALPNYFPNVEANDGATALLLEICPQIDVNAQGGEYGSALQAAAWSGQAESAKLLIKKGAHVNARGGKYRNALNAAVIMGYWNIVQILLENGARPDFYLKDEVDEEWLVGVQKERGRGTNIRSGMIAYSAPDVPRTAADSAKSSKPPSSSTSPLQTISKPQPGWIAIPPNRFNPSRFSPLPKPNGRNSRPPPGQGPQPGPVRGGSLAVLTSINTAGVVDNRLPQQARLRATTFFDDTGPEFEAGENAALDPARGGGYNGGAENAEVCDIV</sequence>
<proteinExistence type="predicted"/>
<dbReference type="InterPro" id="IPR007111">
    <property type="entry name" value="NACHT_NTPase"/>
</dbReference>
<feature type="repeat" description="ANK" evidence="4">
    <location>
        <begin position="1201"/>
        <end position="1233"/>
    </location>
</feature>
<evidence type="ECO:0000256" key="4">
    <source>
        <dbReference type="PROSITE-ProRule" id="PRU00023"/>
    </source>
</evidence>
<feature type="compositionally biased region" description="Low complexity" evidence="5">
    <location>
        <begin position="1525"/>
        <end position="1548"/>
    </location>
</feature>
<dbReference type="SUPFAM" id="SSF52540">
    <property type="entry name" value="P-loop containing nucleoside triphosphate hydrolases"/>
    <property type="match status" value="1"/>
</dbReference>
<dbReference type="PROSITE" id="PS50837">
    <property type="entry name" value="NACHT"/>
    <property type="match status" value="1"/>
</dbReference>
<feature type="domain" description="NACHT" evidence="6">
    <location>
        <begin position="367"/>
        <end position="520"/>
    </location>
</feature>
<dbReference type="SMART" id="SM00248">
    <property type="entry name" value="ANK"/>
    <property type="match status" value="16"/>
</dbReference>
<dbReference type="InterPro" id="IPR056884">
    <property type="entry name" value="NPHP3-like_N"/>
</dbReference>
<reference evidence="7 8" key="1">
    <citation type="journal article" date="2018" name="PLoS Pathog.">
        <title>Evolution of structural diversity of trichothecenes, a family of toxins produced by plant pathogenic and entomopathogenic fungi.</title>
        <authorList>
            <person name="Proctor R.H."/>
            <person name="McCormick S.P."/>
            <person name="Kim H.S."/>
            <person name="Cardoza R.E."/>
            <person name="Stanley A.M."/>
            <person name="Lindo L."/>
            <person name="Kelly A."/>
            <person name="Brown D.W."/>
            <person name="Lee T."/>
            <person name="Vaughan M.M."/>
            <person name="Alexander N.J."/>
            <person name="Busman M."/>
            <person name="Gutierrez S."/>
        </authorList>
    </citation>
    <scope>NUCLEOTIDE SEQUENCE [LARGE SCALE GENOMIC DNA]</scope>
    <source>
        <strain evidence="7 8">IBT 40837</strain>
    </source>
</reference>
<keyword evidence="8" id="KW-1185">Reference proteome</keyword>
<evidence type="ECO:0000313" key="7">
    <source>
        <dbReference type="EMBL" id="RFU78126.1"/>
    </source>
</evidence>
<keyword evidence="2" id="KW-0677">Repeat</keyword>
<dbReference type="Pfam" id="PF00023">
    <property type="entry name" value="Ank"/>
    <property type="match status" value="2"/>
</dbReference>
<feature type="repeat" description="ANK" evidence="4">
    <location>
        <begin position="1271"/>
        <end position="1305"/>
    </location>
</feature>
<evidence type="ECO:0000313" key="8">
    <source>
        <dbReference type="Proteomes" id="UP000266272"/>
    </source>
</evidence>
<dbReference type="Gene3D" id="1.25.40.20">
    <property type="entry name" value="Ankyrin repeat-containing domain"/>
    <property type="match status" value="5"/>
</dbReference>
<feature type="region of interest" description="Disordered" evidence="5">
    <location>
        <begin position="1511"/>
        <end position="1593"/>
    </location>
</feature>
<evidence type="ECO:0000256" key="3">
    <source>
        <dbReference type="ARBA" id="ARBA00023043"/>
    </source>
</evidence>
<dbReference type="STRING" id="490622.A0A395NQ04"/>
<feature type="repeat" description="ANK" evidence="4">
    <location>
        <begin position="1237"/>
        <end position="1266"/>
    </location>
</feature>
<dbReference type="InterPro" id="IPR002110">
    <property type="entry name" value="Ankyrin_rpt"/>
</dbReference>
<comment type="caution">
    <text evidence="7">The sequence shown here is derived from an EMBL/GenBank/DDBJ whole genome shotgun (WGS) entry which is preliminary data.</text>
</comment>
<dbReference type="PROSITE" id="PS50297">
    <property type="entry name" value="ANK_REP_REGION"/>
    <property type="match status" value="3"/>
</dbReference>
<feature type="repeat" description="ANK" evidence="4">
    <location>
        <begin position="1127"/>
        <end position="1159"/>
    </location>
</feature>
<dbReference type="Proteomes" id="UP000266272">
    <property type="component" value="Unassembled WGS sequence"/>
</dbReference>
<name>A0A395NQ04_TRIAR</name>
<gene>
    <name evidence="7" type="ORF">TARUN_4117</name>
</gene>
<dbReference type="GO" id="GO:0019706">
    <property type="term" value="F:protein-cysteine S-palmitoyltransferase activity"/>
    <property type="evidence" value="ECO:0007669"/>
    <property type="project" value="UniProtKB-EC"/>
</dbReference>
<evidence type="ECO:0000256" key="5">
    <source>
        <dbReference type="SAM" id="MobiDB-lite"/>
    </source>
</evidence>
<feature type="compositionally biased region" description="Pro residues" evidence="5">
    <location>
        <begin position="1578"/>
        <end position="1588"/>
    </location>
</feature>
<dbReference type="InterPro" id="IPR027417">
    <property type="entry name" value="P-loop_NTPase"/>
</dbReference>
<dbReference type="InterPro" id="IPR031359">
    <property type="entry name" value="NACHT_N"/>
</dbReference>